<gene>
    <name evidence="1" type="ORF">CRV2_00004647</name>
</gene>
<name>A0ACA9TXS3_BIOOC</name>
<organism evidence="1 2">
    <name type="scientific">Clonostachys rosea f. rosea IK726</name>
    <dbReference type="NCBI Taxonomy" id="1349383"/>
    <lineage>
        <taxon>Eukaryota</taxon>
        <taxon>Fungi</taxon>
        <taxon>Dikarya</taxon>
        <taxon>Ascomycota</taxon>
        <taxon>Pezizomycotina</taxon>
        <taxon>Sordariomycetes</taxon>
        <taxon>Hypocreomycetidae</taxon>
        <taxon>Hypocreales</taxon>
        <taxon>Bionectriaceae</taxon>
        <taxon>Clonostachys</taxon>
    </lineage>
</organism>
<sequence length="186" mass="18940">MATLRKMFLVGLWAPTSYNAFAASLTGSCPTNQELIANNKCCPGPAMSGDQSGVAYCCVTKPDPECSAALCFDGTCVAKIAVDDSDYDDKVQKALSGSSDDSGSSSSSTSSGISITYILNATTTPAGATAISRSSPSNTFVGSNDTTSTIDSDTAGDTNSAAFSGNNAVVGMAIGLSLAFFFIFYN</sequence>
<dbReference type="Proteomes" id="UP000836387">
    <property type="component" value="Unassembled WGS sequence"/>
</dbReference>
<reference evidence="1" key="1">
    <citation type="submission" date="2020-04" db="EMBL/GenBank/DDBJ databases">
        <authorList>
            <person name="Broberg M."/>
        </authorList>
    </citation>
    <scope>NUCLEOTIDE SEQUENCE</scope>
</reference>
<protein>
    <submittedName>
        <fullName evidence="1">Uncharacterized protein</fullName>
    </submittedName>
</protein>
<evidence type="ECO:0000313" key="1">
    <source>
        <dbReference type="EMBL" id="CAG9945771.1"/>
    </source>
</evidence>
<dbReference type="EMBL" id="CADEHS020000010">
    <property type="protein sequence ID" value="CAG9945771.1"/>
    <property type="molecule type" value="Genomic_DNA"/>
</dbReference>
<reference evidence="1" key="2">
    <citation type="submission" date="2021-10" db="EMBL/GenBank/DDBJ databases">
        <authorList>
            <person name="Piombo E."/>
        </authorList>
    </citation>
    <scope>NUCLEOTIDE SEQUENCE</scope>
</reference>
<evidence type="ECO:0000313" key="2">
    <source>
        <dbReference type="Proteomes" id="UP000836387"/>
    </source>
</evidence>
<comment type="caution">
    <text evidence="1">The sequence shown here is derived from an EMBL/GenBank/DDBJ whole genome shotgun (WGS) entry which is preliminary data.</text>
</comment>
<accession>A0ACA9TXS3</accession>
<proteinExistence type="predicted"/>
<keyword evidence="2" id="KW-1185">Reference proteome</keyword>